<dbReference type="PANTHER" id="PTHR21098:SF0">
    <property type="entry name" value="RIBOFLAVIN SYNTHASE"/>
    <property type="match status" value="1"/>
</dbReference>
<feature type="domain" description="Lumazine-binding" evidence="3">
    <location>
        <begin position="97"/>
        <end position="193"/>
    </location>
</feature>
<dbReference type="SUPFAM" id="SSF63380">
    <property type="entry name" value="Riboflavin synthase domain-like"/>
    <property type="match status" value="2"/>
</dbReference>
<proteinExistence type="predicted"/>
<evidence type="ECO:0000259" key="3">
    <source>
        <dbReference type="PROSITE" id="PS51177"/>
    </source>
</evidence>
<dbReference type="GO" id="GO:0009231">
    <property type="term" value="P:riboflavin biosynthetic process"/>
    <property type="evidence" value="ECO:0007669"/>
    <property type="project" value="TreeGrafter"/>
</dbReference>
<keyword evidence="1" id="KW-0808">Transferase</keyword>
<reference evidence="4" key="1">
    <citation type="submission" date="2018-05" db="EMBL/GenBank/DDBJ databases">
        <authorList>
            <person name="Lanie J.A."/>
            <person name="Ng W.-L."/>
            <person name="Kazmierczak K.M."/>
            <person name="Andrzejewski T.M."/>
            <person name="Davidsen T.M."/>
            <person name="Wayne K.J."/>
            <person name="Tettelin H."/>
            <person name="Glass J.I."/>
            <person name="Rusch D."/>
            <person name="Podicherti R."/>
            <person name="Tsui H.-C.T."/>
            <person name="Winkler M.E."/>
        </authorList>
    </citation>
    <scope>NUCLEOTIDE SEQUENCE</scope>
</reference>
<dbReference type="CDD" id="cd00402">
    <property type="entry name" value="Riboflavin_synthase_like"/>
    <property type="match status" value="1"/>
</dbReference>
<organism evidence="4">
    <name type="scientific">marine metagenome</name>
    <dbReference type="NCBI Taxonomy" id="408172"/>
    <lineage>
        <taxon>unclassified sequences</taxon>
        <taxon>metagenomes</taxon>
        <taxon>ecological metagenomes</taxon>
    </lineage>
</organism>
<dbReference type="PIRSF" id="PIRSF000498">
    <property type="entry name" value="Riboflavin_syn_A"/>
    <property type="match status" value="1"/>
</dbReference>
<gene>
    <name evidence="4" type="ORF">METZ01_LOCUS52335</name>
</gene>
<evidence type="ECO:0000256" key="2">
    <source>
        <dbReference type="ARBA" id="ARBA00022737"/>
    </source>
</evidence>
<feature type="domain" description="Lumazine-binding" evidence="3">
    <location>
        <begin position="1"/>
        <end position="96"/>
    </location>
</feature>
<dbReference type="NCBIfam" id="TIGR00187">
    <property type="entry name" value="ribE"/>
    <property type="match status" value="1"/>
</dbReference>
<dbReference type="AlphaFoldDB" id="A0A381S857"/>
<name>A0A381S857_9ZZZZ</name>
<sequence>MFTGIVQGTGEVISIADGGSVRRFSIKMSDLSNELEMGASVSVDGVCLTATGMDGSTVDFDAVPETLERSTLGGLDVGDSVNLERALRMGDELGGHVLSGHIMATAEVLSRTEVGEGVDMGISISSRIRPFVMEKGFIAVDGISLTVGSVRAESFDVHLIPETLERTTIGGKTEGALVNIEVDPMTQAVVETVARMLEAGR</sequence>
<dbReference type="Pfam" id="PF00677">
    <property type="entry name" value="Lum_binding"/>
    <property type="match status" value="2"/>
</dbReference>
<dbReference type="PANTHER" id="PTHR21098">
    <property type="entry name" value="RIBOFLAVIN SYNTHASE ALPHA CHAIN"/>
    <property type="match status" value="1"/>
</dbReference>
<evidence type="ECO:0000256" key="1">
    <source>
        <dbReference type="ARBA" id="ARBA00022679"/>
    </source>
</evidence>
<dbReference type="EMBL" id="UINC01002707">
    <property type="protein sequence ID" value="SUZ99481.1"/>
    <property type="molecule type" value="Genomic_DNA"/>
</dbReference>
<dbReference type="GO" id="GO:0004746">
    <property type="term" value="F:riboflavin synthase activity"/>
    <property type="evidence" value="ECO:0007669"/>
    <property type="project" value="TreeGrafter"/>
</dbReference>
<dbReference type="NCBIfam" id="NF006767">
    <property type="entry name" value="PRK09289.1"/>
    <property type="match status" value="1"/>
</dbReference>
<protein>
    <recommendedName>
        <fullName evidence="3">Lumazine-binding domain-containing protein</fullName>
    </recommendedName>
</protein>
<dbReference type="NCBIfam" id="NF009566">
    <property type="entry name" value="PRK13020.1"/>
    <property type="match status" value="1"/>
</dbReference>
<evidence type="ECO:0000313" key="4">
    <source>
        <dbReference type="EMBL" id="SUZ99481.1"/>
    </source>
</evidence>
<dbReference type="InterPro" id="IPR023366">
    <property type="entry name" value="ATP_synth_asu-like_sf"/>
</dbReference>
<dbReference type="Gene3D" id="2.40.30.20">
    <property type="match status" value="2"/>
</dbReference>
<accession>A0A381S857</accession>
<dbReference type="InterPro" id="IPR001783">
    <property type="entry name" value="Lumazine-bd"/>
</dbReference>
<dbReference type="PROSITE" id="PS51177">
    <property type="entry name" value="LUMAZINE_BIND"/>
    <property type="match status" value="2"/>
</dbReference>
<keyword evidence="2" id="KW-0677">Repeat</keyword>
<dbReference type="InterPro" id="IPR017938">
    <property type="entry name" value="Riboflavin_synthase-like_b-brl"/>
</dbReference>
<dbReference type="InterPro" id="IPR026017">
    <property type="entry name" value="Lumazine-bd_dom"/>
</dbReference>
<dbReference type="FunFam" id="2.40.30.20:FF:000003">
    <property type="entry name" value="Riboflavin synthase, alpha subunit"/>
    <property type="match status" value="1"/>
</dbReference>